<evidence type="ECO:0000256" key="2">
    <source>
        <dbReference type="SAM" id="SignalP"/>
    </source>
</evidence>
<keyword evidence="4" id="KW-1185">Reference proteome</keyword>
<accession>A0AAD9QU07</accession>
<evidence type="ECO:0000313" key="4">
    <source>
        <dbReference type="Proteomes" id="UP001249851"/>
    </source>
</evidence>
<keyword evidence="2" id="KW-0732">Signal</keyword>
<organism evidence="3 4">
    <name type="scientific">Acropora cervicornis</name>
    <name type="common">Staghorn coral</name>
    <dbReference type="NCBI Taxonomy" id="6130"/>
    <lineage>
        <taxon>Eukaryota</taxon>
        <taxon>Metazoa</taxon>
        <taxon>Cnidaria</taxon>
        <taxon>Anthozoa</taxon>
        <taxon>Hexacorallia</taxon>
        <taxon>Scleractinia</taxon>
        <taxon>Astrocoeniina</taxon>
        <taxon>Acroporidae</taxon>
        <taxon>Acropora</taxon>
    </lineage>
</organism>
<dbReference type="NCBIfam" id="NF040941">
    <property type="entry name" value="GGGWT_bact"/>
    <property type="match status" value="1"/>
</dbReference>
<proteinExistence type="predicted"/>
<feature type="signal peptide" evidence="2">
    <location>
        <begin position="1"/>
        <end position="18"/>
    </location>
</feature>
<dbReference type="EMBL" id="JARQWQ010000014">
    <property type="protein sequence ID" value="KAK2567399.1"/>
    <property type="molecule type" value="Genomic_DNA"/>
</dbReference>
<evidence type="ECO:0000313" key="3">
    <source>
        <dbReference type="EMBL" id="KAK2567399.1"/>
    </source>
</evidence>
<keyword evidence="1" id="KW-1015">Disulfide bond</keyword>
<dbReference type="SUPFAM" id="SSF56496">
    <property type="entry name" value="Fibrinogen C-terminal domain-like"/>
    <property type="match status" value="1"/>
</dbReference>
<dbReference type="AlphaFoldDB" id="A0AAD9QU07"/>
<feature type="chain" id="PRO_5042014823" description="Fibrinogen C-terminal domain-containing protein" evidence="2">
    <location>
        <begin position="19"/>
        <end position="312"/>
    </location>
</feature>
<dbReference type="GO" id="GO:0070492">
    <property type="term" value="F:oligosaccharide binding"/>
    <property type="evidence" value="ECO:0007669"/>
    <property type="project" value="TreeGrafter"/>
</dbReference>
<feature type="non-terminal residue" evidence="3">
    <location>
        <position position="1"/>
    </location>
</feature>
<dbReference type="InterPro" id="IPR036056">
    <property type="entry name" value="Fibrinogen-like_C"/>
</dbReference>
<sequence>MISKNTVFLAALAFVVSGQLCVPETLDCDEVLPTIYKMGDGSCACDSKAHDGALKYSNGKLFLCLNSEWKALRMTGVQEYGTEFNPGSSCEDILEKANGKDLSDGVYWIGIRLSESPLSTSFPVYCDMTSGGWTLVLKVVSHADQGLVKFWDVLYSTWPIQEYNMEALSITNQYKGHYKNRVYLDGNWEYFNASQARVSLYERGNVVKELVFNAAASQYSNWFEKARLKSSPWSDIWSDQQNYFSVSGYCGAPGGQQCRYFYINRNFGGCHIDRGWLMYTDNNACGFEHVPRYSTVQYSKLSGSARMDAYGR</sequence>
<gene>
    <name evidence="3" type="ORF">P5673_008206</name>
</gene>
<name>A0AAD9QU07_ACRCE</name>
<comment type="caution">
    <text evidence="3">The sequence shown here is derived from an EMBL/GenBank/DDBJ whole genome shotgun (WGS) entry which is preliminary data.</text>
</comment>
<protein>
    <recommendedName>
        <fullName evidence="5">Fibrinogen C-terminal domain-containing protein</fullName>
    </recommendedName>
</protein>
<dbReference type="PANTHER" id="PTHR16146:SF46">
    <property type="entry name" value="INTELECTIN-1A-RELATED"/>
    <property type="match status" value="1"/>
</dbReference>
<reference evidence="3" key="2">
    <citation type="journal article" date="2023" name="Science">
        <title>Genomic signatures of disease resistance in endangered staghorn corals.</title>
        <authorList>
            <person name="Vollmer S.V."/>
            <person name="Selwyn J.D."/>
            <person name="Despard B.A."/>
            <person name="Roesel C.L."/>
        </authorList>
    </citation>
    <scope>NUCLEOTIDE SEQUENCE</scope>
    <source>
        <strain evidence="3">K2</strain>
    </source>
</reference>
<dbReference type="PANTHER" id="PTHR16146">
    <property type="entry name" value="INTELECTIN"/>
    <property type="match status" value="1"/>
</dbReference>
<evidence type="ECO:0000256" key="1">
    <source>
        <dbReference type="ARBA" id="ARBA00023157"/>
    </source>
</evidence>
<evidence type="ECO:0008006" key="5">
    <source>
        <dbReference type="Google" id="ProtNLM"/>
    </source>
</evidence>
<reference evidence="3" key="1">
    <citation type="journal article" date="2023" name="G3 (Bethesda)">
        <title>Whole genome assembly and annotation of the endangered Caribbean coral Acropora cervicornis.</title>
        <authorList>
            <person name="Selwyn J.D."/>
            <person name="Vollmer S.V."/>
        </authorList>
    </citation>
    <scope>NUCLEOTIDE SEQUENCE</scope>
    <source>
        <strain evidence="3">K2</strain>
    </source>
</reference>
<dbReference type="Gene3D" id="2.60.120.1000">
    <property type="match status" value="1"/>
</dbReference>
<dbReference type="GO" id="GO:0005615">
    <property type="term" value="C:extracellular space"/>
    <property type="evidence" value="ECO:0007669"/>
    <property type="project" value="TreeGrafter"/>
</dbReference>
<dbReference type="Proteomes" id="UP001249851">
    <property type="component" value="Unassembled WGS sequence"/>
</dbReference>